<dbReference type="EMBL" id="ML734588">
    <property type="protein sequence ID" value="KAB8247557.1"/>
    <property type="molecule type" value="Genomic_DNA"/>
</dbReference>
<dbReference type="AlphaFoldDB" id="A0A5N6H095"/>
<organism evidence="1">
    <name type="scientific">Aspergillus flavus</name>
    <dbReference type="NCBI Taxonomy" id="5059"/>
    <lineage>
        <taxon>Eukaryota</taxon>
        <taxon>Fungi</taxon>
        <taxon>Dikarya</taxon>
        <taxon>Ascomycota</taxon>
        <taxon>Pezizomycotina</taxon>
        <taxon>Eurotiomycetes</taxon>
        <taxon>Eurotiomycetidae</taxon>
        <taxon>Eurotiales</taxon>
        <taxon>Aspergillaceae</taxon>
        <taxon>Aspergillus</taxon>
        <taxon>Aspergillus subgen. Circumdati</taxon>
    </lineage>
</organism>
<sequence length="128" mass="14509">MSERFTSGYYLFLRLTLKQLSNKKYIKEENLKKLHPITHPVLFIGPKEGGRKCRLQSFADAYRYLGHAEDILHPGHPREPGLNLEIQSQPSISEAAVSCVESLSGYTVQKSTLFYTTLRPIIASDDLV</sequence>
<accession>A0A5N6H095</accession>
<name>A0A5N6H095_ASPFL</name>
<proteinExistence type="predicted"/>
<protein>
    <submittedName>
        <fullName evidence="1">Uncharacterized protein</fullName>
    </submittedName>
</protein>
<gene>
    <name evidence="1" type="ORF">BDV35DRAFT_190900</name>
</gene>
<evidence type="ECO:0000313" key="1">
    <source>
        <dbReference type="EMBL" id="KAB8247557.1"/>
    </source>
</evidence>
<dbReference type="VEuPathDB" id="FungiDB:AFLA_002428"/>
<reference evidence="1" key="1">
    <citation type="submission" date="2019-04" db="EMBL/GenBank/DDBJ databases">
        <title>Friends and foes A comparative genomics study of 23 Aspergillus species from section Flavi.</title>
        <authorList>
            <consortium name="DOE Joint Genome Institute"/>
            <person name="Kjaerbolling I."/>
            <person name="Vesth T."/>
            <person name="Frisvad J.C."/>
            <person name="Nybo J.L."/>
            <person name="Theobald S."/>
            <person name="Kildgaard S."/>
            <person name="Isbrandt T."/>
            <person name="Kuo A."/>
            <person name="Sato A."/>
            <person name="Lyhne E.K."/>
            <person name="Kogle M.E."/>
            <person name="Wiebenga A."/>
            <person name="Kun R.S."/>
            <person name="Lubbers R.J."/>
            <person name="Makela M.R."/>
            <person name="Barry K."/>
            <person name="Chovatia M."/>
            <person name="Clum A."/>
            <person name="Daum C."/>
            <person name="Haridas S."/>
            <person name="He G."/>
            <person name="LaButti K."/>
            <person name="Lipzen A."/>
            <person name="Mondo S."/>
            <person name="Riley R."/>
            <person name="Salamov A."/>
            <person name="Simmons B.A."/>
            <person name="Magnuson J.K."/>
            <person name="Henrissat B."/>
            <person name="Mortensen U.H."/>
            <person name="Larsen T.O."/>
            <person name="Devries R.P."/>
            <person name="Grigoriev I.V."/>
            <person name="Machida M."/>
            <person name="Baker S.E."/>
            <person name="Andersen M.R."/>
        </authorList>
    </citation>
    <scope>NUCLEOTIDE SEQUENCE [LARGE SCALE GENOMIC DNA]</scope>
    <source>
        <strain evidence="1">CBS 121.62</strain>
    </source>
</reference>
<dbReference type="Proteomes" id="UP000325434">
    <property type="component" value="Unassembled WGS sequence"/>
</dbReference>